<sequence>MREVIGQKTFDDGLFKQHFLSKIPQQVQALLVSFQNNAVDELAASADRILELTKSNAEVFPVKEKPQTTRMT</sequence>
<dbReference type="Proteomes" id="UP000269396">
    <property type="component" value="Unassembled WGS sequence"/>
</dbReference>
<gene>
    <name evidence="1" type="ORF">SMTD_LOCUS8000</name>
</gene>
<proteinExistence type="predicted"/>
<protein>
    <submittedName>
        <fullName evidence="1">Uncharacterized protein</fullName>
    </submittedName>
</protein>
<organism evidence="1 2">
    <name type="scientific">Schistosoma mattheei</name>
    <dbReference type="NCBI Taxonomy" id="31246"/>
    <lineage>
        <taxon>Eukaryota</taxon>
        <taxon>Metazoa</taxon>
        <taxon>Spiralia</taxon>
        <taxon>Lophotrochozoa</taxon>
        <taxon>Platyhelminthes</taxon>
        <taxon>Trematoda</taxon>
        <taxon>Digenea</taxon>
        <taxon>Strigeidida</taxon>
        <taxon>Schistosomatoidea</taxon>
        <taxon>Schistosomatidae</taxon>
        <taxon>Schistosoma</taxon>
    </lineage>
</organism>
<accession>A0A183P0W4</accession>
<dbReference type="AlphaFoldDB" id="A0A183P0W4"/>
<keyword evidence="2" id="KW-1185">Reference proteome</keyword>
<dbReference type="EMBL" id="UZAL01028613">
    <property type="protein sequence ID" value="VDP42423.1"/>
    <property type="molecule type" value="Genomic_DNA"/>
</dbReference>
<evidence type="ECO:0000313" key="1">
    <source>
        <dbReference type="EMBL" id="VDP42423.1"/>
    </source>
</evidence>
<name>A0A183P0W4_9TREM</name>
<evidence type="ECO:0000313" key="2">
    <source>
        <dbReference type="Proteomes" id="UP000269396"/>
    </source>
</evidence>
<reference evidence="1 2" key="1">
    <citation type="submission" date="2018-11" db="EMBL/GenBank/DDBJ databases">
        <authorList>
            <consortium name="Pathogen Informatics"/>
        </authorList>
    </citation>
    <scope>NUCLEOTIDE SEQUENCE [LARGE SCALE GENOMIC DNA]</scope>
    <source>
        <strain>Denwood</strain>
        <strain evidence="2">Zambia</strain>
    </source>
</reference>